<evidence type="ECO:0000313" key="9">
    <source>
        <dbReference type="Proteomes" id="UP000245207"/>
    </source>
</evidence>
<keyword evidence="2 6" id="KW-0812">Transmembrane</keyword>
<keyword evidence="3 6" id="KW-1133">Transmembrane helix</keyword>
<evidence type="ECO:0000256" key="4">
    <source>
        <dbReference type="ARBA" id="ARBA00023136"/>
    </source>
</evidence>
<feature type="transmembrane region" description="Helical" evidence="6">
    <location>
        <begin position="510"/>
        <end position="531"/>
    </location>
</feature>
<feature type="compositionally biased region" description="Polar residues" evidence="5">
    <location>
        <begin position="704"/>
        <end position="716"/>
    </location>
</feature>
<feature type="transmembrane region" description="Helical" evidence="6">
    <location>
        <begin position="469"/>
        <end position="490"/>
    </location>
</feature>
<gene>
    <name evidence="8" type="ORF">CTI12_AA242440</name>
</gene>
<dbReference type="EMBL" id="PKPP01002410">
    <property type="protein sequence ID" value="PWA75449.1"/>
    <property type="molecule type" value="Genomic_DNA"/>
</dbReference>
<feature type="transmembrane region" description="Helical" evidence="6">
    <location>
        <begin position="274"/>
        <end position="296"/>
    </location>
</feature>
<dbReference type="Pfam" id="PF03619">
    <property type="entry name" value="Solute_trans_a"/>
    <property type="match status" value="1"/>
</dbReference>
<keyword evidence="4 6" id="KW-0472">Membrane</keyword>
<dbReference type="PANTHER" id="PTHR23423">
    <property type="entry name" value="ORGANIC SOLUTE TRANSPORTER-RELATED"/>
    <property type="match status" value="1"/>
</dbReference>
<dbReference type="InterPro" id="IPR005178">
    <property type="entry name" value="Ostalpha/TMEM184C"/>
</dbReference>
<evidence type="ECO:0000256" key="5">
    <source>
        <dbReference type="SAM" id="MobiDB-lite"/>
    </source>
</evidence>
<keyword evidence="9" id="KW-1185">Reference proteome</keyword>
<comment type="caution">
    <text evidence="8">The sequence shown here is derived from an EMBL/GenBank/DDBJ whole genome shotgun (WGS) entry which is preliminary data.</text>
</comment>
<dbReference type="Proteomes" id="UP000245207">
    <property type="component" value="Unassembled WGS sequence"/>
</dbReference>
<comment type="subcellular location">
    <subcellularLocation>
        <location evidence="1">Membrane</location>
        <topology evidence="1">Multi-pass membrane protein</topology>
    </subcellularLocation>
</comment>
<feature type="transmembrane region" description="Helical" evidence="6">
    <location>
        <begin position="308"/>
        <end position="328"/>
    </location>
</feature>
<evidence type="ECO:0000313" key="8">
    <source>
        <dbReference type="EMBL" id="PWA75449.1"/>
    </source>
</evidence>
<organism evidence="8 9">
    <name type="scientific">Artemisia annua</name>
    <name type="common">Sweet wormwood</name>
    <dbReference type="NCBI Taxonomy" id="35608"/>
    <lineage>
        <taxon>Eukaryota</taxon>
        <taxon>Viridiplantae</taxon>
        <taxon>Streptophyta</taxon>
        <taxon>Embryophyta</taxon>
        <taxon>Tracheophyta</taxon>
        <taxon>Spermatophyta</taxon>
        <taxon>Magnoliopsida</taxon>
        <taxon>eudicotyledons</taxon>
        <taxon>Gunneridae</taxon>
        <taxon>Pentapetalae</taxon>
        <taxon>asterids</taxon>
        <taxon>campanulids</taxon>
        <taxon>Asterales</taxon>
        <taxon>Asteraceae</taxon>
        <taxon>Asteroideae</taxon>
        <taxon>Anthemideae</taxon>
        <taxon>Artemisiinae</taxon>
        <taxon>Artemisia</taxon>
    </lineage>
</organism>
<dbReference type="OrthoDB" id="5348404at2759"/>
<sequence>MEKRVEEIEGSVRSLAEGQQAIVNQINELFSQLKVCIDEVSKRGHDAESSNGRGRGLRFGPNANYTAKPLKLDFPRFNGKEDPTSWVCRAEQFFRFHSTPTEERVSLASFHLEDDAQLWFQVLIQETPDATWDQFKEGIYLTYGPHQFLDYFGELTKLRQQGTVQAYQSQFNKLLAKVGYLPQDRQKLNMMYVMMLANSLSSMDESTHAELRTIALIIAACFVLVALILSSVLIVQHLKFYTNPEKLNMMYVMMLANSLSSMDESTHAELRTIALIIAACFVLVALILSSVLIVQHLKFYTNPEEQKWIVGVLLMVPIYASESFLSLWQPKFALAAEILRSCYEAFALYSFGSYLIACLGGEDKVAELLENEKERLLKKPLLDGKDVKPDFDRTSICKFFRQPRVLGEGLLQIEKFGLVQYMILKVLCSFLEMILELFGVYGDGEFKLYYGKGWDIDIVLMGSNGRYPYVAFVMNFSQMWALYCLVKFYYVTHERLQPIRPLAKFISFKAIVFATWWQGVGIALLCYLNVLPKQGRFQTELQDFLICIEMAIAAVAHVFVFSAKPYHFLPASKYGQVSTSTIKEFVKVEEGDEDKPAVIEKTETQVEAPGTSVTESVHEIVVEGGQHVVDDVKMTLNQAYEPVGKGMTKIQETIHHLSVGDDDKKSEIEVDEYEKDVTKIGPDGSGEDNDKIEVRVEKDEEVSRNGTHLTRQTSEVTVEYKHG</sequence>
<accession>A0A2U1NPL7</accession>
<dbReference type="InterPro" id="IPR005162">
    <property type="entry name" value="Retrotrans_gag_dom"/>
</dbReference>
<dbReference type="AlphaFoldDB" id="A0A2U1NPL7"/>
<dbReference type="SMART" id="SM01417">
    <property type="entry name" value="Solute_trans_a"/>
    <property type="match status" value="1"/>
</dbReference>
<evidence type="ECO:0000256" key="2">
    <source>
        <dbReference type="ARBA" id="ARBA00022692"/>
    </source>
</evidence>
<dbReference type="Pfam" id="PF03732">
    <property type="entry name" value="Retrotrans_gag"/>
    <property type="match status" value="1"/>
</dbReference>
<evidence type="ECO:0000256" key="1">
    <source>
        <dbReference type="ARBA" id="ARBA00004141"/>
    </source>
</evidence>
<dbReference type="STRING" id="35608.A0A2U1NPL7"/>
<feature type="region of interest" description="Disordered" evidence="5">
    <location>
        <begin position="697"/>
        <end position="723"/>
    </location>
</feature>
<feature type="transmembrane region" description="Helical" evidence="6">
    <location>
        <begin position="543"/>
        <end position="563"/>
    </location>
</feature>
<reference evidence="8 9" key="1">
    <citation type="journal article" date="2018" name="Mol. Plant">
        <title>The genome of Artemisia annua provides insight into the evolution of Asteraceae family and artemisinin biosynthesis.</title>
        <authorList>
            <person name="Shen Q."/>
            <person name="Zhang L."/>
            <person name="Liao Z."/>
            <person name="Wang S."/>
            <person name="Yan T."/>
            <person name="Shi P."/>
            <person name="Liu M."/>
            <person name="Fu X."/>
            <person name="Pan Q."/>
            <person name="Wang Y."/>
            <person name="Lv Z."/>
            <person name="Lu X."/>
            <person name="Zhang F."/>
            <person name="Jiang W."/>
            <person name="Ma Y."/>
            <person name="Chen M."/>
            <person name="Hao X."/>
            <person name="Li L."/>
            <person name="Tang Y."/>
            <person name="Lv G."/>
            <person name="Zhou Y."/>
            <person name="Sun X."/>
            <person name="Brodelius P.E."/>
            <person name="Rose J.K.C."/>
            <person name="Tang K."/>
        </authorList>
    </citation>
    <scope>NUCLEOTIDE SEQUENCE [LARGE SCALE GENOMIC DNA]</scope>
    <source>
        <strain evidence="9">cv. Huhao1</strain>
        <tissue evidence="8">Leaf</tissue>
    </source>
</reference>
<name>A0A2U1NPL7_ARTAN</name>
<evidence type="ECO:0000256" key="6">
    <source>
        <dbReference type="SAM" id="Phobius"/>
    </source>
</evidence>
<protein>
    <submittedName>
        <fullName evidence="8">Organic solute transporter Ost-alpha</fullName>
    </submittedName>
</protein>
<evidence type="ECO:0000259" key="7">
    <source>
        <dbReference type="Pfam" id="PF03732"/>
    </source>
</evidence>
<feature type="domain" description="Retrotransposon gag" evidence="7">
    <location>
        <begin position="107"/>
        <end position="186"/>
    </location>
</feature>
<evidence type="ECO:0000256" key="3">
    <source>
        <dbReference type="ARBA" id="ARBA00022989"/>
    </source>
</evidence>
<feature type="transmembrane region" description="Helical" evidence="6">
    <location>
        <begin position="213"/>
        <end position="235"/>
    </location>
</feature>
<proteinExistence type="predicted"/>
<dbReference type="GO" id="GO:0016020">
    <property type="term" value="C:membrane"/>
    <property type="evidence" value="ECO:0007669"/>
    <property type="project" value="UniProtKB-SubCell"/>
</dbReference>